<feature type="compositionally biased region" description="Basic and acidic residues" evidence="1">
    <location>
        <begin position="261"/>
        <end position="294"/>
    </location>
</feature>
<dbReference type="RefSeq" id="WP_044223191.1">
    <property type="nucleotide sequence ID" value="NZ_JPOS01000038.1"/>
</dbReference>
<dbReference type="EMBL" id="JPOS01000038">
    <property type="protein sequence ID" value="KGE87244.1"/>
    <property type="molecule type" value="Genomic_DNA"/>
</dbReference>
<evidence type="ECO:0000313" key="3">
    <source>
        <dbReference type="Proteomes" id="UP000029736"/>
    </source>
</evidence>
<name>A0A098S4G8_9BACT</name>
<dbReference type="Proteomes" id="UP000029736">
    <property type="component" value="Unassembled WGS sequence"/>
</dbReference>
<sequence>MVQIANPIYDVVFKYLMNDEKLARLLLSAIIGEEVVSLKLRPTEHQFPVGKALMVMRMDFSARIRYANGEEQLVILELQKAKLATDIMRFRRYLGEQYRNKNNVVQEPAEEYAQRKALPILSIYFLGHKLDHITAPVIRINRSYTDAATGEVLQEREIFIESLTHDSIIIQIPYLTGHRRNELEQLLSLFDQSFINEDRHLLNIEEFEVPKRYRALLRRLQQAVAEPEVREIMDAEDDLIEEFEDYQRMIAEKERELFEKEQRLSQKDQELSQKDQELSQKDQELSHKDQELSQKDQALSQKDQELQKKHEQLRRVAVTLTKAGQSPKEVAAILGIELEELNDLLS</sequence>
<keyword evidence="3" id="KW-1185">Reference proteome</keyword>
<evidence type="ECO:0000256" key="1">
    <source>
        <dbReference type="SAM" id="MobiDB-lite"/>
    </source>
</evidence>
<feature type="region of interest" description="Disordered" evidence="1">
    <location>
        <begin position="261"/>
        <end position="310"/>
    </location>
</feature>
<accession>A0A098S4G8</accession>
<dbReference type="OrthoDB" id="1049441at2"/>
<dbReference type="AlphaFoldDB" id="A0A098S4G8"/>
<organism evidence="2 3">
    <name type="scientific">Phaeodactylibacter xiamenensis</name>
    <dbReference type="NCBI Taxonomy" id="1524460"/>
    <lineage>
        <taxon>Bacteria</taxon>
        <taxon>Pseudomonadati</taxon>
        <taxon>Bacteroidota</taxon>
        <taxon>Saprospiria</taxon>
        <taxon>Saprospirales</taxon>
        <taxon>Haliscomenobacteraceae</taxon>
        <taxon>Phaeodactylibacter</taxon>
    </lineage>
</organism>
<protein>
    <recommendedName>
        <fullName evidence="4">PD-(D/E)XK nuclease family transposase</fullName>
    </recommendedName>
</protein>
<dbReference type="STRING" id="1524460.IX84_16485"/>
<reference evidence="2 3" key="1">
    <citation type="journal article" date="2014" name="Int. J. Syst. Evol. Microbiol.">
        <title>Phaeodactylibacter xiamenensis gen. nov., sp. nov., a member of the family Saprospiraceae isolated from the marine alga Phaeodactylum tricornutum.</title>
        <authorList>
            <person name="Chen Z.Jr."/>
            <person name="Lei X."/>
            <person name="Lai Q."/>
            <person name="Li Y."/>
            <person name="Zhang B."/>
            <person name="Zhang J."/>
            <person name="Zhang H."/>
            <person name="Yang L."/>
            <person name="Zheng W."/>
            <person name="Tian Y."/>
            <person name="Yu Z."/>
            <person name="Xu H.Jr."/>
            <person name="Zheng T."/>
        </authorList>
    </citation>
    <scope>NUCLEOTIDE SEQUENCE [LARGE SCALE GENOMIC DNA]</scope>
    <source>
        <strain evidence="2 3">KD52</strain>
    </source>
</reference>
<gene>
    <name evidence="2" type="ORF">IX84_16485</name>
</gene>
<evidence type="ECO:0008006" key="4">
    <source>
        <dbReference type="Google" id="ProtNLM"/>
    </source>
</evidence>
<evidence type="ECO:0000313" key="2">
    <source>
        <dbReference type="EMBL" id="KGE87244.1"/>
    </source>
</evidence>
<proteinExistence type="predicted"/>
<comment type="caution">
    <text evidence="2">The sequence shown here is derived from an EMBL/GenBank/DDBJ whole genome shotgun (WGS) entry which is preliminary data.</text>
</comment>